<keyword evidence="3" id="KW-1185">Reference proteome</keyword>
<organism evidence="2 3">
    <name type="scientific">Sphingobacterium hungaricum</name>
    <dbReference type="NCBI Taxonomy" id="2082723"/>
    <lineage>
        <taxon>Bacteria</taxon>
        <taxon>Pseudomonadati</taxon>
        <taxon>Bacteroidota</taxon>
        <taxon>Sphingobacteriia</taxon>
        <taxon>Sphingobacteriales</taxon>
        <taxon>Sphingobacteriaceae</taxon>
        <taxon>Sphingobacterium</taxon>
    </lineage>
</organism>
<accession>A0A928UW26</accession>
<dbReference type="Gene3D" id="3.90.580.10">
    <property type="entry name" value="Zinc finger, CHC2-type domain"/>
    <property type="match status" value="1"/>
</dbReference>
<dbReference type="SUPFAM" id="SSF57783">
    <property type="entry name" value="Zinc beta-ribbon"/>
    <property type="match status" value="1"/>
</dbReference>
<gene>
    <name evidence="2" type="ORF">C4F49_11845</name>
</gene>
<comment type="caution">
    <text evidence="2">The sequence shown here is derived from an EMBL/GenBank/DDBJ whole genome shotgun (WGS) entry which is preliminary data.</text>
</comment>
<evidence type="ECO:0000259" key="1">
    <source>
        <dbReference type="Pfam" id="PF01807"/>
    </source>
</evidence>
<sequence length="309" mass="36103">MNCSIANTRISLLSILHKQGYKESYSRNNKGKKCHWFISPFREERTASFVVNEDDNTYKDWGTGESGTVVDYMVRYYRCSVKHALSLLDSFDLTSSFVKQKNECNQLSKKEEQDSYEILAIKKIQNHNLIKYLNRRKIDEQYWKYLCEVHFKLKDKVYYAVGFENDSQGYELSWEYWNKAKQGFVRHKMCLVAKDITHIKNGSSSVVILESWSDFVSLLSLYPKLCLNKKMELKNDFIIMNSVSTKLKVFEVLSEYSATYGTLYASTDNDPAGMEILNALLNKYPDKVIPLNGFYKDYKDVGDYLLNKK</sequence>
<dbReference type="Gene3D" id="3.40.1360.10">
    <property type="match status" value="1"/>
</dbReference>
<evidence type="ECO:0000313" key="2">
    <source>
        <dbReference type="EMBL" id="MBE8714376.1"/>
    </source>
</evidence>
<dbReference type="Pfam" id="PF13155">
    <property type="entry name" value="Toprim_2"/>
    <property type="match status" value="1"/>
</dbReference>
<reference evidence="2" key="1">
    <citation type="submission" date="2018-02" db="EMBL/GenBank/DDBJ databases">
        <authorList>
            <person name="Vasarhelyi B.M."/>
            <person name="Deshmukh S."/>
            <person name="Balint B."/>
            <person name="Kukolya J."/>
        </authorList>
    </citation>
    <scope>NUCLEOTIDE SEQUENCE</scope>
    <source>
        <strain evidence="2">KB22</strain>
    </source>
</reference>
<dbReference type="InterPro" id="IPR002694">
    <property type="entry name" value="Znf_CHC2"/>
</dbReference>
<dbReference type="GO" id="GO:0008270">
    <property type="term" value="F:zinc ion binding"/>
    <property type="evidence" value="ECO:0007669"/>
    <property type="project" value="InterPro"/>
</dbReference>
<dbReference type="InterPro" id="IPR036977">
    <property type="entry name" value="DNA_primase_Znf_CHC2"/>
</dbReference>
<dbReference type="Pfam" id="PF01807">
    <property type="entry name" value="Zn_ribbon_DnaG"/>
    <property type="match status" value="1"/>
</dbReference>
<dbReference type="GO" id="GO:0003899">
    <property type="term" value="F:DNA-directed RNA polymerase activity"/>
    <property type="evidence" value="ECO:0007669"/>
    <property type="project" value="InterPro"/>
</dbReference>
<evidence type="ECO:0000313" key="3">
    <source>
        <dbReference type="Proteomes" id="UP000616201"/>
    </source>
</evidence>
<dbReference type="EMBL" id="PRDK01000006">
    <property type="protein sequence ID" value="MBE8714376.1"/>
    <property type="molecule type" value="Genomic_DNA"/>
</dbReference>
<dbReference type="GO" id="GO:0006260">
    <property type="term" value="P:DNA replication"/>
    <property type="evidence" value="ECO:0007669"/>
    <property type="project" value="InterPro"/>
</dbReference>
<proteinExistence type="predicted"/>
<dbReference type="RefSeq" id="WP_196936375.1">
    <property type="nucleotide sequence ID" value="NZ_MU158698.1"/>
</dbReference>
<dbReference type="GO" id="GO:0003677">
    <property type="term" value="F:DNA binding"/>
    <property type="evidence" value="ECO:0007669"/>
    <property type="project" value="InterPro"/>
</dbReference>
<dbReference type="Proteomes" id="UP000616201">
    <property type="component" value="Unassembled WGS sequence"/>
</dbReference>
<protein>
    <recommendedName>
        <fullName evidence="1">Zinc finger CHC2-type domain-containing protein</fullName>
    </recommendedName>
</protein>
<dbReference type="AlphaFoldDB" id="A0A928UW26"/>
<name>A0A928UW26_9SPHI</name>
<feature type="domain" description="Zinc finger CHC2-type" evidence="1">
    <location>
        <begin position="31"/>
        <end position="88"/>
    </location>
</feature>